<dbReference type="InterPro" id="IPR033964">
    <property type="entry name" value="ABBA"/>
</dbReference>
<evidence type="ECO:0000313" key="4">
    <source>
        <dbReference type="Proteomes" id="UP000522262"/>
    </source>
</evidence>
<protein>
    <submittedName>
        <fullName evidence="3">Prenyltransferase</fullName>
    </submittedName>
</protein>
<dbReference type="Pfam" id="PF11991">
    <property type="entry name" value="Trp_DMAT"/>
    <property type="match status" value="1"/>
</dbReference>
<name>A0A8H5MWC1_9HYPO</name>
<dbReference type="PANTHER" id="PTHR40627:SF4">
    <property type="entry name" value="PRENYLTRANSFERASE ASQH1-RELATED"/>
    <property type="match status" value="1"/>
</dbReference>
<evidence type="ECO:0000256" key="1">
    <source>
        <dbReference type="ARBA" id="ARBA00010209"/>
    </source>
</evidence>
<keyword evidence="4" id="KW-1185">Reference proteome</keyword>
<accession>A0A8H5MWC1</accession>
<dbReference type="AlphaFoldDB" id="A0A8H5MWC1"/>
<keyword evidence="2 3" id="KW-0808">Transferase</keyword>
<dbReference type="Proteomes" id="UP000522262">
    <property type="component" value="Unassembled WGS sequence"/>
</dbReference>
<dbReference type="GO" id="GO:0016765">
    <property type="term" value="F:transferase activity, transferring alkyl or aryl (other than methyl) groups"/>
    <property type="evidence" value="ECO:0007669"/>
    <property type="project" value="InterPro"/>
</dbReference>
<organism evidence="3 4">
    <name type="scientific">Fusarium mexicanum</name>
    <dbReference type="NCBI Taxonomy" id="751941"/>
    <lineage>
        <taxon>Eukaryota</taxon>
        <taxon>Fungi</taxon>
        <taxon>Dikarya</taxon>
        <taxon>Ascomycota</taxon>
        <taxon>Pezizomycotina</taxon>
        <taxon>Sordariomycetes</taxon>
        <taxon>Hypocreomycetidae</taxon>
        <taxon>Hypocreales</taxon>
        <taxon>Nectriaceae</taxon>
        <taxon>Fusarium</taxon>
        <taxon>Fusarium fujikuroi species complex</taxon>
    </lineage>
</organism>
<dbReference type="SFLD" id="SFLDS00036">
    <property type="entry name" value="Aromatic_Prenyltransferase"/>
    <property type="match status" value="1"/>
</dbReference>
<evidence type="ECO:0000313" key="3">
    <source>
        <dbReference type="EMBL" id="KAF5543113.1"/>
    </source>
</evidence>
<comment type="similarity">
    <text evidence="1">Belongs to the tryptophan dimethylallyltransferase family.</text>
</comment>
<sequence>MNDITFTDCPSGPSAWSIASQWLDPGAQLAPLWKLIGSQLCLLAQEAHYPTEKQFEIILFLYAKVLPRIVPLNKGGKLNSPSRYTSLLTDDGTPIEYSWKWNNSASPPEIRYCIEAIGSHTGGPTDPYNYLETEKLLTQDLASCVPGLDLTWFYHFAKAFGIDQRQVASDNPNAPKSSMFVAFEHVLNGVVVKAYFLPSAEAGSGGRPTFETFASAARGVLTDAAALDATLDYVKNNTTGIDLVPDMLAVDCIDPTKSRLKVYVSSTATSFASIVSVMTLGGKISDMDRGIKELEQLLSLILGTESPISWDDELEVQGVFDKGLAHDFDLYERMTYYFDIAPSSKLPDVKLYIPVIRFGR</sequence>
<gene>
    <name evidence="3" type="ORF">FMEXI_7188</name>
</gene>
<dbReference type="PANTHER" id="PTHR40627">
    <property type="entry name" value="INDOLE PRENYLTRANSFERASE TDIB-RELATED"/>
    <property type="match status" value="1"/>
</dbReference>
<evidence type="ECO:0000256" key="2">
    <source>
        <dbReference type="ARBA" id="ARBA00022679"/>
    </source>
</evidence>
<dbReference type="EMBL" id="JAAOAM010000156">
    <property type="protein sequence ID" value="KAF5543113.1"/>
    <property type="molecule type" value="Genomic_DNA"/>
</dbReference>
<comment type="caution">
    <text evidence="3">The sequence shown here is derived from an EMBL/GenBank/DDBJ whole genome shotgun (WGS) entry which is preliminary data.</text>
</comment>
<reference evidence="3 4" key="1">
    <citation type="submission" date="2020-05" db="EMBL/GenBank/DDBJ databases">
        <title>Identification and distribution of gene clusters putatively required for synthesis of sphingolipid metabolism inhibitors in phylogenetically diverse species of the filamentous fungus Fusarium.</title>
        <authorList>
            <person name="Kim H.-S."/>
            <person name="Busman M."/>
            <person name="Brown D.W."/>
            <person name="Divon H."/>
            <person name="Uhlig S."/>
            <person name="Proctor R.H."/>
        </authorList>
    </citation>
    <scope>NUCLEOTIDE SEQUENCE [LARGE SCALE GENOMIC DNA]</scope>
    <source>
        <strain evidence="3 4">NRRL 53147</strain>
    </source>
</reference>
<dbReference type="GO" id="GO:0009820">
    <property type="term" value="P:alkaloid metabolic process"/>
    <property type="evidence" value="ECO:0007669"/>
    <property type="project" value="InterPro"/>
</dbReference>
<dbReference type="InterPro" id="IPR017795">
    <property type="entry name" value="ABBA_NscD-like"/>
</dbReference>
<proteinExistence type="inferred from homology"/>
<dbReference type="NCBIfam" id="TIGR03429">
    <property type="entry name" value="arom_pren_DMATS"/>
    <property type="match status" value="1"/>
</dbReference>
<dbReference type="CDD" id="cd13929">
    <property type="entry name" value="PT-DMATS_CymD"/>
    <property type="match status" value="1"/>
</dbReference>